<dbReference type="PANTHER" id="PTHR46696">
    <property type="entry name" value="P450, PUTATIVE (EUROFUNG)-RELATED"/>
    <property type="match status" value="1"/>
</dbReference>
<proteinExistence type="inferred from homology"/>
<evidence type="ECO:0000256" key="7">
    <source>
        <dbReference type="ARBA" id="ARBA00023033"/>
    </source>
</evidence>
<keyword evidence="4 8" id="KW-0479">Metal-binding</keyword>
<evidence type="ECO:0000313" key="9">
    <source>
        <dbReference type="EMBL" id="TDZ82939.1"/>
    </source>
</evidence>
<dbReference type="GO" id="GO:0005506">
    <property type="term" value="F:iron ion binding"/>
    <property type="evidence" value="ECO:0007669"/>
    <property type="project" value="InterPro"/>
</dbReference>
<protein>
    <submittedName>
        <fullName evidence="9">Biotin biosynthesis cytochrome P450</fullName>
        <ecNumber evidence="9">1.14.14.46</ecNumber>
    </submittedName>
</protein>
<dbReference type="GO" id="GO:0020037">
    <property type="term" value="F:heme binding"/>
    <property type="evidence" value="ECO:0007669"/>
    <property type="project" value="InterPro"/>
</dbReference>
<dbReference type="PROSITE" id="PS00086">
    <property type="entry name" value="CYTOCHROME_P450"/>
    <property type="match status" value="1"/>
</dbReference>
<keyword evidence="5 8" id="KW-0560">Oxidoreductase</keyword>
<dbReference type="AlphaFoldDB" id="A0A4R8S640"/>
<evidence type="ECO:0000256" key="1">
    <source>
        <dbReference type="ARBA" id="ARBA00001971"/>
    </source>
</evidence>
<accession>A0A4R8S640</accession>
<dbReference type="SUPFAM" id="SSF48264">
    <property type="entry name" value="Cytochrome P450"/>
    <property type="match status" value="1"/>
</dbReference>
<dbReference type="InterPro" id="IPR001128">
    <property type="entry name" value="Cyt_P450"/>
</dbReference>
<keyword evidence="6 8" id="KW-0408">Iron</keyword>
<dbReference type="GO" id="GO:0004497">
    <property type="term" value="F:monooxygenase activity"/>
    <property type="evidence" value="ECO:0007669"/>
    <property type="project" value="UniProtKB-KW"/>
</dbReference>
<dbReference type="FunFam" id="1.10.630.10:FF:000018">
    <property type="entry name" value="Cytochrome P450 monooxygenase"/>
    <property type="match status" value="1"/>
</dbReference>
<dbReference type="Proteomes" id="UP000295117">
    <property type="component" value="Unassembled WGS sequence"/>
</dbReference>
<dbReference type="Gene3D" id="1.10.630.10">
    <property type="entry name" value="Cytochrome P450"/>
    <property type="match status" value="1"/>
</dbReference>
<dbReference type="PRINTS" id="PR00359">
    <property type="entry name" value="BP450"/>
</dbReference>
<keyword evidence="3 8" id="KW-0349">Heme</keyword>
<organism evidence="9 10">
    <name type="scientific">Mycobacteroides salmoniphilum</name>
    <dbReference type="NCBI Taxonomy" id="404941"/>
    <lineage>
        <taxon>Bacteria</taxon>
        <taxon>Bacillati</taxon>
        <taxon>Actinomycetota</taxon>
        <taxon>Actinomycetes</taxon>
        <taxon>Mycobacteriales</taxon>
        <taxon>Mycobacteriaceae</taxon>
        <taxon>Mycobacteroides</taxon>
    </lineage>
</organism>
<dbReference type="InterPro" id="IPR002397">
    <property type="entry name" value="Cyt_P450_B"/>
</dbReference>
<evidence type="ECO:0000256" key="6">
    <source>
        <dbReference type="ARBA" id="ARBA00023004"/>
    </source>
</evidence>
<dbReference type="EC" id="1.14.14.46" evidence="9"/>
<evidence type="ECO:0000256" key="2">
    <source>
        <dbReference type="ARBA" id="ARBA00010617"/>
    </source>
</evidence>
<dbReference type="EMBL" id="PECH01000006">
    <property type="protein sequence ID" value="TDZ82939.1"/>
    <property type="molecule type" value="Genomic_DNA"/>
</dbReference>
<dbReference type="Pfam" id="PF00067">
    <property type="entry name" value="p450"/>
    <property type="match status" value="1"/>
</dbReference>
<dbReference type="CDD" id="cd20625">
    <property type="entry name" value="CYP164-like"/>
    <property type="match status" value="1"/>
</dbReference>
<comment type="similarity">
    <text evidence="2 8">Belongs to the cytochrome P450 family.</text>
</comment>
<name>A0A4R8S640_9MYCO</name>
<comment type="cofactor">
    <cofactor evidence="1">
        <name>heme</name>
        <dbReference type="ChEBI" id="CHEBI:30413"/>
    </cofactor>
</comment>
<evidence type="ECO:0000313" key="10">
    <source>
        <dbReference type="Proteomes" id="UP000295117"/>
    </source>
</evidence>
<evidence type="ECO:0000256" key="4">
    <source>
        <dbReference type="ARBA" id="ARBA00022723"/>
    </source>
</evidence>
<sequence length="411" mass="44133">MSDIVHCDALPPFALTGWSGADVANPYPVYRRYRDAATIHRGTDGTHYLLGYEEVTKVLSSRSFGRRVGAAGHSGAGGLVPAECVALRNMVENWLVFLDPPRHTELRSVLAARFSPAVVSGLRQRIAEIAVSLLSPCADELEFDLVEAFSAPLPILVISELLGVPTSDWKWLRDRVIAIQAASSSRRFTSGAEMFRLADTAAAELAGYFLSLATRRRRAPKDDLVSMMASDDALSVDEIVSSCVHLMSAGHETTTNILGKAILALGADRGVLSLLRASTGVPSSAVEELVRFDGPVQSVTRWAYRDVRLAGSDIPRGTRVVAVLGAANRDPARFADPDVLRLDRGAGCGVGFGHGIHYCLGAALARAEIEIGLGLLLDVLGEFTVERTEYPCDMVFHGPSSLVLRRGGRSP</sequence>
<evidence type="ECO:0000256" key="5">
    <source>
        <dbReference type="ARBA" id="ARBA00023002"/>
    </source>
</evidence>
<dbReference type="InterPro" id="IPR036396">
    <property type="entry name" value="Cyt_P450_sf"/>
</dbReference>
<dbReference type="InterPro" id="IPR017972">
    <property type="entry name" value="Cyt_P450_CS"/>
</dbReference>
<gene>
    <name evidence="9" type="primary">bioI_3</name>
    <name evidence="9" type="ORF">DE4585_01731</name>
</gene>
<evidence type="ECO:0000256" key="3">
    <source>
        <dbReference type="ARBA" id="ARBA00022617"/>
    </source>
</evidence>
<dbReference type="GO" id="GO:0016705">
    <property type="term" value="F:oxidoreductase activity, acting on paired donors, with incorporation or reduction of molecular oxygen"/>
    <property type="evidence" value="ECO:0007669"/>
    <property type="project" value="InterPro"/>
</dbReference>
<dbReference type="PANTHER" id="PTHR46696:SF1">
    <property type="entry name" value="CYTOCHROME P450 YJIB-RELATED"/>
    <property type="match status" value="1"/>
</dbReference>
<evidence type="ECO:0000256" key="8">
    <source>
        <dbReference type="RuleBase" id="RU000461"/>
    </source>
</evidence>
<comment type="caution">
    <text evidence="9">The sequence shown here is derived from an EMBL/GenBank/DDBJ whole genome shotgun (WGS) entry which is preliminary data.</text>
</comment>
<reference evidence="9 10" key="1">
    <citation type="journal article" date="2019" name="Sci. Rep.">
        <title>Extended insight into the Mycobacterium chelonae-abscessus complex through whole genome sequencing of Mycobacterium salmoniphilum outbreak and Mycobacterium salmoniphilum-like strains.</title>
        <authorList>
            <person name="Behra P.R.K."/>
            <person name="Das S."/>
            <person name="Pettersson B.M.F."/>
            <person name="Shirreff L."/>
            <person name="DuCote T."/>
            <person name="Jacobsson K.G."/>
            <person name="Ennis D.G."/>
            <person name="Kirsebom L.A."/>
        </authorList>
    </citation>
    <scope>NUCLEOTIDE SEQUENCE [LARGE SCALE GENOMIC DNA]</scope>
    <source>
        <strain evidence="9 10">DE 4585</strain>
    </source>
</reference>
<keyword evidence="7 8" id="KW-0503">Monooxygenase</keyword>